<name>A0AAU1U328_9ACTN</name>
<dbReference type="EMBL" id="CP108195">
    <property type="protein sequence ID" value="WTS11981.1"/>
    <property type="molecule type" value="Genomic_DNA"/>
</dbReference>
<dbReference type="PANTHER" id="PTHR42760:SF129">
    <property type="entry name" value="OXIDOREDUCTASE"/>
    <property type="match status" value="1"/>
</dbReference>
<proteinExistence type="inferred from homology"/>
<dbReference type="GO" id="GO:0030497">
    <property type="term" value="P:fatty acid elongation"/>
    <property type="evidence" value="ECO:0007669"/>
    <property type="project" value="TreeGrafter"/>
</dbReference>
<dbReference type="GO" id="GO:0016616">
    <property type="term" value="F:oxidoreductase activity, acting on the CH-OH group of donors, NAD or NADP as acceptor"/>
    <property type="evidence" value="ECO:0007669"/>
    <property type="project" value="TreeGrafter"/>
</dbReference>
<dbReference type="Pfam" id="PF13561">
    <property type="entry name" value="adh_short_C2"/>
    <property type="match status" value="1"/>
</dbReference>
<dbReference type="PRINTS" id="PR00081">
    <property type="entry name" value="GDHRDH"/>
</dbReference>
<evidence type="ECO:0000256" key="2">
    <source>
        <dbReference type="ARBA" id="ARBA00023002"/>
    </source>
</evidence>
<accession>A0AAU1U328</accession>
<dbReference type="PRINTS" id="PR00080">
    <property type="entry name" value="SDRFAMILY"/>
</dbReference>
<evidence type="ECO:0000256" key="1">
    <source>
        <dbReference type="ARBA" id="ARBA00006484"/>
    </source>
</evidence>
<dbReference type="AlphaFoldDB" id="A0AAU1U328"/>
<sequence>MSDETDRRSAVITGAAQGLGADIARRLADGGFDLALLDLNKEGLDRTKEEIESSHGGARIETMPLDLSEDTSVAEAFRDIDAAFGRIDVLVNTAGGSGTLQVRDIEELSPQVWHTVLGNNVTSTFLCCKYAVPVMRRNGYGRIVNFSSAVSRGLSGPSGTIGARLPYAASKAAINGFTRQLAKDLTRSGITVNAVSPGLILPDEGRVRSVFDSLAAADQAAIRAAIPAGRTGTAQEISAAVAYLVSEGAGFTSGTVLDVDGAAS</sequence>
<evidence type="ECO:0000313" key="3">
    <source>
        <dbReference type="EMBL" id="WTS11981.1"/>
    </source>
</evidence>
<dbReference type="CDD" id="cd05233">
    <property type="entry name" value="SDR_c"/>
    <property type="match status" value="1"/>
</dbReference>
<gene>
    <name evidence="3" type="ORF">OHU69_13635</name>
</gene>
<keyword evidence="2" id="KW-0560">Oxidoreductase</keyword>
<reference evidence="3" key="1">
    <citation type="submission" date="2022-10" db="EMBL/GenBank/DDBJ databases">
        <title>The complete genomes of actinobacterial strains from the NBC collection.</title>
        <authorList>
            <person name="Joergensen T.S."/>
            <person name="Alvarez Arevalo M."/>
            <person name="Sterndorff E.B."/>
            <person name="Faurdal D."/>
            <person name="Vuksanovic O."/>
            <person name="Mourched A.-S."/>
            <person name="Charusanti P."/>
            <person name="Shaw S."/>
            <person name="Blin K."/>
            <person name="Weber T."/>
        </authorList>
    </citation>
    <scope>NUCLEOTIDE SEQUENCE</scope>
    <source>
        <strain evidence="3">NBC_00119</strain>
    </source>
</reference>
<protein>
    <submittedName>
        <fullName evidence="3">SDR family oxidoreductase</fullName>
    </submittedName>
</protein>
<dbReference type="InterPro" id="IPR036291">
    <property type="entry name" value="NAD(P)-bd_dom_sf"/>
</dbReference>
<organism evidence="3">
    <name type="scientific">Streptomyces sp. NBC_00119</name>
    <dbReference type="NCBI Taxonomy" id="2975659"/>
    <lineage>
        <taxon>Bacteria</taxon>
        <taxon>Bacillati</taxon>
        <taxon>Actinomycetota</taxon>
        <taxon>Actinomycetes</taxon>
        <taxon>Kitasatosporales</taxon>
        <taxon>Streptomycetaceae</taxon>
        <taxon>Streptomyces</taxon>
    </lineage>
</organism>
<dbReference type="PANTHER" id="PTHR42760">
    <property type="entry name" value="SHORT-CHAIN DEHYDROGENASES/REDUCTASES FAMILY MEMBER"/>
    <property type="match status" value="1"/>
</dbReference>
<dbReference type="FunFam" id="3.40.50.720:FF:000084">
    <property type="entry name" value="Short-chain dehydrogenase reductase"/>
    <property type="match status" value="1"/>
</dbReference>
<dbReference type="InterPro" id="IPR002347">
    <property type="entry name" value="SDR_fam"/>
</dbReference>
<comment type="similarity">
    <text evidence="1">Belongs to the short-chain dehydrogenases/reductases (SDR) family.</text>
</comment>
<dbReference type="InterPro" id="IPR020904">
    <property type="entry name" value="Sc_DH/Rdtase_CS"/>
</dbReference>
<dbReference type="PROSITE" id="PS00061">
    <property type="entry name" value="ADH_SHORT"/>
    <property type="match status" value="1"/>
</dbReference>
<dbReference type="Gene3D" id="3.40.50.720">
    <property type="entry name" value="NAD(P)-binding Rossmann-like Domain"/>
    <property type="match status" value="1"/>
</dbReference>
<dbReference type="SUPFAM" id="SSF51735">
    <property type="entry name" value="NAD(P)-binding Rossmann-fold domains"/>
    <property type="match status" value="1"/>
</dbReference>